<dbReference type="SUPFAM" id="SSF52540">
    <property type="entry name" value="P-loop containing nucleoside triphosphate hydrolases"/>
    <property type="match status" value="1"/>
</dbReference>
<dbReference type="InterPro" id="IPR054471">
    <property type="entry name" value="GPIID_WHD"/>
</dbReference>
<dbReference type="PROSITE" id="PS50297">
    <property type="entry name" value="ANK_REP_REGION"/>
    <property type="match status" value="2"/>
</dbReference>
<dbReference type="AlphaFoldDB" id="A0A0C9WQ46"/>
<dbReference type="PANTHER" id="PTHR10039">
    <property type="entry name" value="AMELOGENIN"/>
    <property type="match status" value="1"/>
</dbReference>
<dbReference type="Proteomes" id="UP000054477">
    <property type="component" value="Unassembled WGS sequence"/>
</dbReference>
<reference evidence="4 5" key="1">
    <citation type="submission" date="2014-04" db="EMBL/GenBank/DDBJ databases">
        <authorList>
            <consortium name="DOE Joint Genome Institute"/>
            <person name="Kuo A."/>
            <person name="Kohler A."/>
            <person name="Nagy L.G."/>
            <person name="Floudas D."/>
            <person name="Copeland A."/>
            <person name="Barry K.W."/>
            <person name="Cichocki N."/>
            <person name="Veneault-Fourrey C."/>
            <person name="LaButti K."/>
            <person name="Lindquist E.A."/>
            <person name="Lipzen A."/>
            <person name="Lundell T."/>
            <person name="Morin E."/>
            <person name="Murat C."/>
            <person name="Sun H."/>
            <person name="Tunlid A."/>
            <person name="Henrissat B."/>
            <person name="Grigoriev I.V."/>
            <person name="Hibbett D.S."/>
            <person name="Martin F."/>
            <person name="Nordberg H.P."/>
            <person name="Cantor M.N."/>
            <person name="Hua S.X."/>
        </authorList>
    </citation>
    <scope>NUCLEOTIDE SEQUENCE [LARGE SCALE GENOMIC DNA]</scope>
    <source>
        <strain evidence="4 5">LaAM-08-1</strain>
    </source>
</reference>
<sequence length="703" mass="79017">SQLPTFPPMDPGLNEALVSVDTEMTVAFNQDEGSMQGSVDSLQHPSPILTDPPSADLPTSLHIPSFYAEVMPSNFQAETINNISAQNVNTGTNNGIINQGVDPNIQITLEMIRDKQLVKEIYKWLSPPKESMNYNTAYAILKSQPDTCQWFLNGNTFSGWLNQPGFLWVKGKSGSGKTILSSAIIHNLLQRYKSATAYFFFDGRDSQKDFQLHDKLIRSLIWQFSLKCEGGVPKVLVNLYAQCGNGHQEPTLDDLQNTLQKILDGFSSTFIILDALDECAEREKLLNWIQSFILQKDINLGLHLIVTSRPEQEIEDKFKSHHYLDLVEESENHDLVTYLDYQLENDSDLQKWDSNTQEQIKVTLVKQADGMFRWVALQLNELKECRTKADLKDQLANLPQGLDKTYDRILLGLKERDHGYAKIFLQWLCFAVRPLTLRELATTAAVDLSAENGPEYKSDNELQDVKDVLKICSSFIMKSDDVIKLSHFSVKEYLISQYIHNHAVKKVRDFSINEELSHSVICQTCLAYLLQFHTSEPLDITVNESFPLANYAAENWIIHGHSSGQNESQSSSVFVLMMKLLTDENAAFLNWVRLSDIDDFYDSNLHKERVEFAEPLYYASLASLTEVSYSLLEMGADINAQGGRYGNALQAASHNGHKAIAKLLIEKGADVNAQGGKYGNALHAASHNGHEAIAKLLIEKGAD</sequence>
<dbReference type="Pfam" id="PF12796">
    <property type="entry name" value="Ank_2"/>
    <property type="match status" value="1"/>
</dbReference>
<dbReference type="OrthoDB" id="7464126at2759"/>
<dbReference type="InterPro" id="IPR002110">
    <property type="entry name" value="Ankyrin_rpt"/>
</dbReference>
<feature type="repeat" description="ANK" evidence="2">
    <location>
        <begin position="677"/>
        <end position="703"/>
    </location>
</feature>
<dbReference type="EMBL" id="KN838629">
    <property type="protein sequence ID" value="KIK00290.1"/>
    <property type="molecule type" value="Genomic_DNA"/>
</dbReference>
<feature type="domain" description="NACHT" evidence="3">
    <location>
        <begin position="165"/>
        <end position="310"/>
    </location>
</feature>
<dbReference type="STRING" id="1095629.A0A0C9WQ46"/>
<evidence type="ECO:0000313" key="5">
    <source>
        <dbReference type="Proteomes" id="UP000054477"/>
    </source>
</evidence>
<dbReference type="HOGENOM" id="CLU_000288_34_23_1"/>
<feature type="non-terminal residue" evidence="4">
    <location>
        <position position="703"/>
    </location>
</feature>
<dbReference type="InterPro" id="IPR036770">
    <property type="entry name" value="Ankyrin_rpt-contain_sf"/>
</dbReference>
<keyword evidence="1" id="KW-0677">Repeat</keyword>
<dbReference type="Gene3D" id="3.40.50.300">
    <property type="entry name" value="P-loop containing nucleotide triphosphate hydrolases"/>
    <property type="match status" value="1"/>
</dbReference>
<protein>
    <recommendedName>
        <fullName evidence="3">NACHT domain-containing protein</fullName>
    </recommendedName>
</protein>
<dbReference type="InterPro" id="IPR027417">
    <property type="entry name" value="P-loop_NTPase"/>
</dbReference>
<reference evidence="5" key="2">
    <citation type="submission" date="2015-01" db="EMBL/GenBank/DDBJ databases">
        <title>Evolutionary Origins and Diversification of the Mycorrhizal Mutualists.</title>
        <authorList>
            <consortium name="DOE Joint Genome Institute"/>
            <consortium name="Mycorrhizal Genomics Consortium"/>
            <person name="Kohler A."/>
            <person name="Kuo A."/>
            <person name="Nagy L.G."/>
            <person name="Floudas D."/>
            <person name="Copeland A."/>
            <person name="Barry K.W."/>
            <person name="Cichocki N."/>
            <person name="Veneault-Fourrey C."/>
            <person name="LaButti K."/>
            <person name="Lindquist E.A."/>
            <person name="Lipzen A."/>
            <person name="Lundell T."/>
            <person name="Morin E."/>
            <person name="Murat C."/>
            <person name="Riley R."/>
            <person name="Ohm R."/>
            <person name="Sun H."/>
            <person name="Tunlid A."/>
            <person name="Henrissat B."/>
            <person name="Grigoriev I.V."/>
            <person name="Hibbett D.S."/>
            <person name="Martin F."/>
        </authorList>
    </citation>
    <scope>NUCLEOTIDE SEQUENCE [LARGE SCALE GENOMIC DNA]</scope>
    <source>
        <strain evidence="5">LaAM-08-1</strain>
    </source>
</reference>
<feature type="repeat" description="ANK" evidence="2">
    <location>
        <begin position="644"/>
        <end position="676"/>
    </location>
</feature>
<dbReference type="InterPro" id="IPR007111">
    <property type="entry name" value="NACHT_NTPase"/>
</dbReference>
<keyword evidence="2" id="KW-0040">ANK repeat</keyword>
<dbReference type="Pfam" id="PF24883">
    <property type="entry name" value="NPHP3_N"/>
    <property type="match status" value="1"/>
</dbReference>
<accession>A0A0C9WQ46</accession>
<dbReference type="Gene3D" id="1.25.40.20">
    <property type="entry name" value="Ankyrin repeat-containing domain"/>
    <property type="match status" value="1"/>
</dbReference>
<name>A0A0C9WQ46_9AGAR</name>
<dbReference type="SMART" id="SM00248">
    <property type="entry name" value="ANK"/>
    <property type="match status" value="3"/>
</dbReference>
<evidence type="ECO:0000256" key="1">
    <source>
        <dbReference type="ARBA" id="ARBA00022737"/>
    </source>
</evidence>
<gene>
    <name evidence="4" type="ORF">K443DRAFT_35697</name>
</gene>
<dbReference type="Pfam" id="PF22939">
    <property type="entry name" value="WHD_GPIID"/>
    <property type="match status" value="1"/>
</dbReference>
<proteinExistence type="predicted"/>
<keyword evidence="5" id="KW-1185">Reference proteome</keyword>
<evidence type="ECO:0000256" key="2">
    <source>
        <dbReference type="PROSITE-ProRule" id="PRU00023"/>
    </source>
</evidence>
<dbReference type="PROSITE" id="PS50088">
    <property type="entry name" value="ANK_REPEAT"/>
    <property type="match status" value="2"/>
</dbReference>
<feature type="non-terminal residue" evidence="4">
    <location>
        <position position="1"/>
    </location>
</feature>
<organism evidence="4 5">
    <name type="scientific">Laccaria amethystina LaAM-08-1</name>
    <dbReference type="NCBI Taxonomy" id="1095629"/>
    <lineage>
        <taxon>Eukaryota</taxon>
        <taxon>Fungi</taxon>
        <taxon>Dikarya</taxon>
        <taxon>Basidiomycota</taxon>
        <taxon>Agaricomycotina</taxon>
        <taxon>Agaricomycetes</taxon>
        <taxon>Agaricomycetidae</taxon>
        <taxon>Agaricales</taxon>
        <taxon>Agaricineae</taxon>
        <taxon>Hydnangiaceae</taxon>
        <taxon>Laccaria</taxon>
    </lineage>
</organism>
<evidence type="ECO:0000313" key="4">
    <source>
        <dbReference type="EMBL" id="KIK00290.1"/>
    </source>
</evidence>
<dbReference type="SUPFAM" id="SSF48403">
    <property type="entry name" value="Ankyrin repeat"/>
    <property type="match status" value="1"/>
</dbReference>
<dbReference type="InterPro" id="IPR056884">
    <property type="entry name" value="NPHP3-like_N"/>
</dbReference>
<evidence type="ECO:0000259" key="3">
    <source>
        <dbReference type="PROSITE" id="PS50837"/>
    </source>
</evidence>
<dbReference type="PANTHER" id="PTHR10039:SF16">
    <property type="entry name" value="GPI INOSITOL-DEACYLASE"/>
    <property type="match status" value="1"/>
</dbReference>
<dbReference type="PROSITE" id="PS50837">
    <property type="entry name" value="NACHT"/>
    <property type="match status" value="1"/>
</dbReference>